<feature type="transmembrane region" description="Helical" evidence="1">
    <location>
        <begin position="114"/>
        <end position="133"/>
    </location>
</feature>
<reference evidence="2 3" key="1">
    <citation type="submission" date="2019-05" db="EMBL/GenBank/DDBJ databases">
        <title>Genomic analysis of Lentibacillus sp. NKC220-2.</title>
        <authorList>
            <person name="Oh Y.J."/>
        </authorList>
    </citation>
    <scope>NUCLEOTIDE SEQUENCE [LARGE SCALE GENOMIC DNA]</scope>
    <source>
        <strain evidence="2 3">NKC220-2</strain>
    </source>
</reference>
<sequence>MKRLLTVALSVVLFATVYSWISYVPMSQREPNVYYFGFFETFILVIIYAGPLYFLVGLPLSILIDKSIEKFNRKSKLTRYFIGLGLYSLAGAVVGLVFLIIGSQNLYRLDVISFSIYGFVASNFYFHLSLLIAKIKK</sequence>
<keyword evidence="1" id="KW-0472">Membrane</keyword>
<dbReference type="EMBL" id="VCIA01000001">
    <property type="protein sequence ID" value="TMN23350.1"/>
    <property type="molecule type" value="Genomic_DNA"/>
</dbReference>
<proteinExistence type="predicted"/>
<organism evidence="2 3">
    <name type="scientific">Lentibacillus cibarius</name>
    <dbReference type="NCBI Taxonomy" id="2583219"/>
    <lineage>
        <taxon>Bacteria</taxon>
        <taxon>Bacillati</taxon>
        <taxon>Bacillota</taxon>
        <taxon>Bacilli</taxon>
        <taxon>Bacillales</taxon>
        <taxon>Bacillaceae</taxon>
        <taxon>Lentibacillus</taxon>
    </lineage>
</organism>
<feature type="transmembrane region" description="Helical" evidence="1">
    <location>
        <begin position="77"/>
        <end position="102"/>
    </location>
</feature>
<keyword evidence="1" id="KW-1133">Transmembrane helix</keyword>
<keyword evidence="1" id="KW-0812">Transmembrane</keyword>
<evidence type="ECO:0000256" key="1">
    <source>
        <dbReference type="SAM" id="Phobius"/>
    </source>
</evidence>
<protein>
    <submittedName>
        <fullName evidence="2">Uncharacterized protein</fullName>
    </submittedName>
</protein>
<feature type="transmembrane region" description="Helical" evidence="1">
    <location>
        <begin position="35"/>
        <end position="56"/>
    </location>
</feature>
<dbReference type="OrthoDB" id="2622664at2"/>
<name>A0A5S3QN66_9BACI</name>
<accession>A0A5S3QN66</accession>
<dbReference type="Proteomes" id="UP000306980">
    <property type="component" value="Unassembled WGS sequence"/>
</dbReference>
<evidence type="ECO:0000313" key="2">
    <source>
        <dbReference type="EMBL" id="TMN23350.1"/>
    </source>
</evidence>
<comment type="caution">
    <text evidence="2">The sequence shown here is derived from an EMBL/GenBank/DDBJ whole genome shotgun (WGS) entry which is preliminary data.</text>
</comment>
<dbReference type="AlphaFoldDB" id="A0A5S3QN66"/>
<dbReference type="RefSeq" id="WP_138604239.1">
    <property type="nucleotide sequence ID" value="NZ_VCIA01000001.1"/>
</dbReference>
<evidence type="ECO:0000313" key="3">
    <source>
        <dbReference type="Proteomes" id="UP000306980"/>
    </source>
</evidence>
<gene>
    <name evidence="2" type="ORF">FFL34_15545</name>
</gene>